<protein>
    <submittedName>
        <fullName evidence="2">Uncharacterized protein</fullName>
    </submittedName>
</protein>
<evidence type="ECO:0000256" key="1">
    <source>
        <dbReference type="SAM" id="Phobius"/>
    </source>
</evidence>
<proteinExistence type="predicted"/>
<organism evidence="2">
    <name type="scientific">bioreactor metagenome</name>
    <dbReference type="NCBI Taxonomy" id="1076179"/>
    <lineage>
        <taxon>unclassified sequences</taxon>
        <taxon>metagenomes</taxon>
        <taxon>ecological metagenomes</taxon>
    </lineage>
</organism>
<keyword evidence="1" id="KW-1133">Transmembrane helix</keyword>
<feature type="transmembrane region" description="Helical" evidence="1">
    <location>
        <begin position="57"/>
        <end position="77"/>
    </location>
</feature>
<accession>A0A645FJX9</accession>
<keyword evidence="1" id="KW-0472">Membrane</keyword>
<dbReference type="AlphaFoldDB" id="A0A645FJX9"/>
<comment type="caution">
    <text evidence="2">The sequence shown here is derived from an EMBL/GenBank/DDBJ whole genome shotgun (WGS) entry which is preliminary data.</text>
</comment>
<name>A0A645FJX9_9ZZZZ</name>
<keyword evidence="1" id="KW-0812">Transmembrane</keyword>
<sequence>MIQVGCADQGVRLSIYQPSVHHGKLGIPFLNDHLRRIEIRTKGEHRKLRNVFFDDNAVYHVWLILVFFRAIQVVYFFKIRLKPAICGNRKHAVLKRPAAALFQQVMRHHFFLRDLCRNSMNGNRLSRRFAIVPSCFNRYRDLGVVQLR</sequence>
<gene>
    <name evidence="2" type="ORF">SDC9_161596</name>
</gene>
<reference evidence="2" key="1">
    <citation type="submission" date="2019-08" db="EMBL/GenBank/DDBJ databases">
        <authorList>
            <person name="Kucharzyk K."/>
            <person name="Murdoch R.W."/>
            <person name="Higgins S."/>
            <person name="Loffler F."/>
        </authorList>
    </citation>
    <scope>NUCLEOTIDE SEQUENCE</scope>
</reference>
<dbReference type="EMBL" id="VSSQ01060876">
    <property type="protein sequence ID" value="MPN14270.1"/>
    <property type="molecule type" value="Genomic_DNA"/>
</dbReference>
<evidence type="ECO:0000313" key="2">
    <source>
        <dbReference type="EMBL" id="MPN14270.1"/>
    </source>
</evidence>